<evidence type="ECO:0000313" key="5">
    <source>
        <dbReference type="Proteomes" id="UP001296967"/>
    </source>
</evidence>
<keyword evidence="5" id="KW-1185">Reference proteome</keyword>
<dbReference type="Gene3D" id="3.30.70.270">
    <property type="match status" value="1"/>
</dbReference>
<dbReference type="InterPro" id="IPR043128">
    <property type="entry name" value="Rev_trsase/Diguanyl_cyclase"/>
</dbReference>
<accession>A0AAJ0UEZ2</accession>
<dbReference type="AlphaFoldDB" id="A0AAJ0UEZ2"/>
<dbReference type="PANTHER" id="PTHR45138:SF9">
    <property type="entry name" value="DIGUANYLATE CYCLASE DGCM-RELATED"/>
    <property type="match status" value="1"/>
</dbReference>
<comment type="catalytic activity">
    <reaction evidence="2">
        <text>2 GTP = 3',3'-c-di-GMP + 2 diphosphate</text>
        <dbReference type="Rhea" id="RHEA:24898"/>
        <dbReference type="ChEBI" id="CHEBI:33019"/>
        <dbReference type="ChEBI" id="CHEBI:37565"/>
        <dbReference type="ChEBI" id="CHEBI:58805"/>
        <dbReference type="EC" id="2.7.7.65"/>
    </reaction>
</comment>
<reference evidence="4" key="2">
    <citation type="journal article" date="2020" name="Microorganisms">
        <title>Osmotic Adaptation and Compatible Solute Biosynthesis of Phototrophic Bacteria as Revealed from Genome Analyses.</title>
        <authorList>
            <person name="Imhoff J.F."/>
            <person name="Rahn T."/>
            <person name="Kunzel S."/>
            <person name="Keller A."/>
            <person name="Neulinger S.C."/>
        </authorList>
    </citation>
    <scope>NUCLEOTIDE SEQUENCE</scope>
    <source>
        <strain evidence="4">DSM 4395</strain>
    </source>
</reference>
<dbReference type="InterPro" id="IPR000160">
    <property type="entry name" value="GGDEF_dom"/>
</dbReference>
<dbReference type="Pfam" id="PF00990">
    <property type="entry name" value="GGDEF"/>
    <property type="match status" value="1"/>
</dbReference>
<dbReference type="Proteomes" id="UP001296967">
    <property type="component" value="Unassembled WGS sequence"/>
</dbReference>
<comment type="caution">
    <text evidence="4">The sequence shown here is derived from an EMBL/GenBank/DDBJ whole genome shotgun (WGS) entry which is preliminary data.</text>
</comment>
<gene>
    <name evidence="4" type="ORF">CCR82_06745</name>
</gene>
<dbReference type="InterPro" id="IPR050469">
    <property type="entry name" value="Diguanylate_Cyclase"/>
</dbReference>
<dbReference type="PANTHER" id="PTHR45138">
    <property type="entry name" value="REGULATORY COMPONENTS OF SENSORY TRANSDUCTION SYSTEM"/>
    <property type="match status" value="1"/>
</dbReference>
<evidence type="ECO:0000259" key="3">
    <source>
        <dbReference type="PROSITE" id="PS50887"/>
    </source>
</evidence>
<dbReference type="InterPro" id="IPR029787">
    <property type="entry name" value="Nucleotide_cyclase"/>
</dbReference>
<dbReference type="GO" id="GO:0052621">
    <property type="term" value="F:diguanylate cyclase activity"/>
    <property type="evidence" value="ECO:0007669"/>
    <property type="project" value="UniProtKB-EC"/>
</dbReference>
<evidence type="ECO:0000256" key="1">
    <source>
        <dbReference type="ARBA" id="ARBA00012528"/>
    </source>
</evidence>
<reference evidence="4" key="1">
    <citation type="submission" date="2017-05" db="EMBL/GenBank/DDBJ databases">
        <authorList>
            <person name="Imhoff J.F."/>
            <person name="Rahn T."/>
            <person name="Kuenzel S."/>
            <person name="Neulinger S.C."/>
        </authorList>
    </citation>
    <scope>NUCLEOTIDE SEQUENCE</scope>
    <source>
        <strain evidence="4">DSM 4395</strain>
    </source>
</reference>
<dbReference type="CDD" id="cd01949">
    <property type="entry name" value="GGDEF"/>
    <property type="match status" value="1"/>
</dbReference>
<feature type="domain" description="GGDEF" evidence="3">
    <location>
        <begin position="47"/>
        <end position="170"/>
    </location>
</feature>
<dbReference type="EMBL" id="NHSF01000046">
    <property type="protein sequence ID" value="MBK5930228.1"/>
    <property type="molecule type" value="Genomic_DNA"/>
</dbReference>
<dbReference type="GO" id="GO:1902201">
    <property type="term" value="P:negative regulation of bacterial-type flagellum-dependent cell motility"/>
    <property type="evidence" value="ECO:0007669"/>
    <property type="project" value="TreeGrafter"/>
</dbReference>
<name>A0AAJ0UEZ2_HALSE</name>
<sequence>MHSLDSGRRAGYRVAAASLKDQTSLCRWRQRASLTRRQASIRRRARQTRALRLIRHKHTLVRITHCFGHHIGDVTRAEDVVGRWGGDEFVVLIGQDRTAALGLAERLLEEIRAAEILNDQGEPLSLNASIGLTCLRANQPVDLDALLHQADLAMLDVKRTGRGRIGVAPKASHP</sequence>
<proteinExistence type="predicted"/>
<evidence type="ECO:0000256" key="2">
    <source>
        <dbReference type="ARBA" id="ARBA00034247"/>
    </source>
</evidence>
<dbReference type="SUPFAM" id="SSF55073">
    <property type="entry name" value="Nucleotide cyclase"/>
    <property type="match status" value="1"/>
</dbReference>
<dbReference type="SMART" id="SM00267">
    <property type="entry name" value="GGDEF"/>
    <property type="match status" value="1"/>
</dbReference>
<protein>
    <recommendedName>
        <fullName evidence="1">diguanylate cyclase</fullName>
        <ecNumber evidence="1">2.7.7.65</ecNumber>
    </recommendedName>
</protein>
<dbReference type="GO" id="GO:0005886">
    <property type="term" value="C:plasma membrane"/>
    <property type="evidence" value="ECO:0007669"/>
    <property type="project" value="TreeGrafter"/>
</dbReference>
<dbReference type="PROSITE" id="PS50887">
    <property type="entry name" value="GGDEF"/>
    <property type="match status" value="1"/>
</dbReference>
<dbReference type="EC" id="2.7.7.65" evidence="1"/>
<organism evidence="4 5">
    <name type="scientific">Halochromatium salexigens</name>
    <name type="common">Chromatium salexigens</name>
    <dbReference type="NCBI Taxonomy" id="49447"/>
    <lineage>
        <taxon>Bacteria</taxon>
        <taxon>Pseudomonadati</taxon>
        <taxon>Pseudomonadota</taxon>
        <taxon>Gammaproteobacteria</taxon>
        <taxon>Chromatiales</taxon>
        <taxon>Chromatiaceae</taxon>
        <taxon>Halochromatium</taxon>
    </lineage>
</organism>
<dbReference type="NCBIfam" id="TIGR00254">
    <property type="entry name" value="GGDEF"/>
    <property type="match status" value="1"/>
</dbReference>
<evidence type="ECO:0000313" key="4">
    <source>
        <dbReference type="EMBL" id="MBK5930228.1"/>
    </source>
</evidence>
<dbReference type="GO" id="GO:0043709">
    <property type="term" value="P:cell adhesion involved in single-species biofilm formation"/>
    <property type="evidence" value="ECO:0007669"/>
    <property type="project" value="TreeGrafter"/>
</dbReference>